<dbReference type="EMBL" id="PQXI01000150">
    <property type="protein sequence ID" value="TGO22911.1"/>
    <property type="molecule type" value="Genomic_DNA"/>
</dbReference>
<comment type="caution">
    <text evidence="1">The sequence shown here is derived from an EMBL/GenBank/DDBJ whole genome shotgun (WGS) entry which is preliminary data.</text>
</comment>
<dbReference type="Pfam" id="PF12311">
    <property type="entry name" value="DUF3632"/>
    <property type="match status" value="1"/>
</dbReference>
<dbReference type="Proteomes" id="UP000297910">
    <property type="component" value="Unassembled WGS sequence"/>
</dbReference>
<sequence>MEPADELISTVERRAAFSTKRFRSSVDESVRKNDPKLWNRARMFIRSITQRYVNSVNSVHPIDVFEIDLHDLWYLFVETAKITPTNEAEADRLVNQVIYARELGEISRIVVPPAGESNKNQSGNQQNIQVESAITSTSARIWIDLPFLVTDLRDAWATSMMKMSMVERENLAGFTARLAALGVCDSELMSCALMLFREALETPRQLLESDADLTADHANGIPLSEFLPAVLAWLWHGSYKILSLCARNELSFKDDYANDNREWAEAGQLIEASGERQQSGFNMRRWQFWKDRLEEVSQNTEGEIVAEQGRKCVHIFESWEQITGGRCHDREIARDAFFGKSVGSALLQARNLSHYVCNGDQKLV</sequence>
<proteinExistence type="predicted"/>
<keyword evidence="2" id="KW-1185">Reference proteome</keyword>
<dbReference type="PANTHER" id="PTHR38797">
    <property type="entry name" value="NUCLEAR PORE COMPLEX PROTEIN NUP85-RELATED"/>
    <property type="match status" value="1"/>
</dbReference>
<reference evidence="1 2" key="1">
    <citation type="submission" date="2017-12" db="EMBL/GenBank/DDBJ databases">
        <title>Comparative genomics of Botrytis spp.</title>
        <authorList>
            <person name="Valero-Jimenez C.A."/>
            <person name="Tapia P."/>
            <person name="Veloso J."/>
            <person name="Silva-Moreno E."/>
            <person name="Staats M."/>
            <person name="Valdes J.H."/>
            <person name="Van Kan J.A.L."/>
        </authorList>
    </citation>
    <scope>NUCLEOTIDE SEQUENCE [LARGE SCALE GENOMIC DNA]</scope>
    <source>
        <strain evidence="1 2">Bp0003</strain>
    </source>
</reference>
<evidence type="ECO:0000313" key="1">
    <source>
        <dbReference type="EMBL" id="TGO22911.1"/>
    </source>
</evidence>
<name>A0A4Z1FN03_9HELO</name>
<accession>A0A4Z1FN03</accession>
<organism evidence="1 2">
    <name type="scientific">Botrytis paeoniae</name>
    <dbReference type="NCBI Taxonomy" id="278948"/>
    <lineage>
        <taxon>Eukaryota</taxon>
        <taxon>Fungi</taxon>
        <taxon>Dikarya</taxon>
        <taxon>Ascomycota</taxon>
        <taxon>Pezizomycotina</taxon>
        <taxon>Leotiomycetes</taxon>
        <taxon>Helotiales</taxon>
        <taxon>Sclerotiniaceae</taxon>
        <taxon>Botrytis</taxon>
    </lineage>
</organism>
<evidence type="ECO:0000313" key="2">
    <source>
        <dbReference type="Proteomes" id="UP000297910"/>
    </source>
</evidence>
<dbReference type="PANTHER" id="PTHR38797:SF7">
    <property type="entry name" value="TRANSCRIPTION FACTOR DOMAIN-CONTAINING PROTEIN"/>
    <property type="match status" value="1"/>
</dbReference>
<protein>
    <submittedName>
        <fullName evidence="1">Uncharacterized protein</fullName>
    </submittedName>
</protein>
<dbReference type="InterPro" id="IPR053204">
    <property type="entry name" value="Oxopyrrolidines_Biosynth-assoc"/>
</dbReference>
<dbReference type="InterPro" id="IPR022085">
    <property type="entry name" value="OpdG"/>
</dbReference>
<gene>
    <name evidence="1" type="ORF">BPAE_0150g00040</name>
</gene>
<dbReference type="AlphaFoldDB" id="A0A4Z1FN03"/>